<feature type="domain" description="NADP-dependent oxidoreductase" evidence="3">
    <location>
        <begin position="38"/>
        <end position="90"/>
    </location>
</feature>
<reference evidence="4 5" key="1">
    <citation type="journal article" date="2019" name="Genome Biol. Evol.">
        <title>Insights into the evolution of the New World diploid cottons (Gossypium, subgenus Houzingenia) based on genome sequencing.</title>
        <authorList>
            <person name="Grover C.E."/>
            <person name="Arick M.A. 2nd"/>
            <person name="Thrash A."/>
            <person name="Conover J.L."/>
            <person name="Sanders W.S."/>
            <person name="Peterson D.G."/>
            <person name="Frelichowski J.E."/>
            <person name="Scheffler J.A."/>
            <person name="Scheffler B.E."/>
            <person name="Wendel J.F."/>
        </authorList>
    </citation>
    <scope>NUCLEOTIDE SEQUENCE [LARGE SCALE GENOMIC DNA]</scope>
    <source>
        <strain evidence="4">185</strain>
        <tissue evidence="4">Leaf</tissue>
    </source>
</reference>
<comment type="caution">
    <text evidence="4">The sequence shown here is derived from an EMBL/GenBank/DDBJ whole genome shotgun (WGS) entry which is preliminary data.</text>
</comment>
<dbReference type="InterPro" id="IPR050791">
    <property type="entry name" value="Aldo-Keto_reductase"/>
</dbReference>
<dbReference type="Pfam" id="PF00248">
    <property type="entry name" value="Aldo_ket_red"/>
    <property type="match status" value="1"/>
</dbReference>
<accession>A0A7J8X0S0</accession>
<keyword evidence="2" id="KW-0560">Oxidoreductase</keyword>
<dbReference type="PANTHER" id="PTHR43625:SF81">
    <property type="entry name" value="OS01G0618100 PROTEIN"/>
    <property type="match status" value="1"/>
</dbReference>
<keyword evidence="5" id="KW-1185">Reference proteome</keyword>
<dbReference type="SUPFAM" id="SSF51430">
    <property type="entry name" value="NAD(P)-linked oxidoreductase"/>
    <property type="match status" value="1"/>
</dbReference>
<proteinExistence type="predicted"/>
<dbReference type="PANTHER" id="PTHR43625">
    <property type="entry name" value="AFLATOXIN B1 ALDEHYDE REDUCTASE"/>
    <property type="match status" value="1"/>
</dbReference>
<dbReference type="GO" id="GO:0016491">
    <property type="term" value="F:oxidoreductase activity"/>
    <property type="evidence" value="ECO:0007669"/>
    <property type="project" value="UniProtKB-KW"/>
</dbReference>
<evidence type="ECO:0000256" key="1">
    <source>
        <dbReference type="ARBA" id="ARBA00022857"/>
    </source>
</evidence>
<sequence>SIITEAFVCRTERTSKKKKMAIQIPRVKLGSQGFEVSKLGFGCMGLSGHNVSVSDEVGIAIIKHAFERGITHFDTADFYGPKTNEILVGKI</sequence>
<dbReference type="InterPro" id="IPR036812">
    <property type="entry name" value="NAD(P)_OxRdtase_dom_sf"/>
</dbReference>
<dbReference type="GO" id="GO:0005737">
    <property type="term" value="C:cytoplasm"/>
    <property type="evidence" value="ECO:0007669"/>
    <property type="project" value="TreeGrafter"/>
</dbReference>
<evidence type="ECO:0000259" key="3">
    <source>
        <dbReference type="Pfam" id="PF00248"/>
    </source>
</evidence>
<dbReference type="AlphaFoldDB" id="A0A7J8X0S0"/>
<dbReference type="EMBL" id="JABFAA010000004">
    <property type="protein sequence ID" value="MBA0680881.1"/>
    <property type="molecule type" value="Genomic_DNA"/>
</dbReference>
<dbReference type="InterPro" id="IPR023210">
    <property type="entry name" value="NADP_OxRdtase_dom"/>
</dbReference>
<evidence type="ECO:0000313" key="4">
    <source>
        <dbReference type="EMBL" id="MBA0680881.1"/>
    </source>
</evidence>
<feature type="non-terminal residue" evidence="4">
    <location>
        <position position="91"/>
    </location>
</feature>
<gene>
    <name evidence="4" type="ORF">Goari_012557</name>
</gene>
<evidence type="ECO:0000256" key="2">
    <source>
        <dbReference type="ARBA" id="ARBA00023002"/>
    </source>
</evidence>
<dbReference type="Proteomes" id="UP000593577">
    <property type="component" value="Unassembled WGS sequence"/>
</dbReference>
<protein>
    <recommendedName>
        <fullName evidence="3">NADP-dependent oxidoreductase domain-containing protein</fullName>
    </recommendedName>
</protein>
<keyword evidence="1" id="KW-0521">NADP</keyword>
<evidence type="ECO:0000313" key="5">
    <source>
        <dbReference type="Proteomes" id="UP000593577"/>
    </source>
</evidence>
<dbReference type="Gene3D" id="3.20.20.100">
    <property type="entry name" value="NADP-dependent oxidoreductase domain"/>
    <property type="match status" value="1"/>
</dbReference>
<name>A0A7J8X0S0_GOSAI</name>
<organism evidence="4 5">
    <name type="scientific">Gossypium aridum</name>
    <name type="common">American cotton</name>
    <name type="synonym">Erioxylum aridum</name>
    <dbReference type="NCBI Taxonomy" id="34290"/>
    <lineage>
        <taxon>Eukaryota</taxon>
        <taxon>Viridiplantae</taxon>
        <taxon>Streptophyta</taxon>
        <taxon>Embryophyta</taxon>
        <taxon>Tracheophyta</taxon>
        <taxon>Spermatophyta</taxon>
        <taxon>Magnoliopsida</taxon>
        <taxon>eudicotyledons</taxon>
        <taxon>Gunneridae</taxon>
        <taxon>Pentapetalae</taxon>
        <taxon>rosids</taxon>
        <taxon>malvids</taxon>
        <taxon>Malvales</taxon>
        <taxon>Malvaceae</taxon>
        <taxon>Malvoideae</taxon>
        <taxon>Gossypium</taxon>
    </lineage>
</organism>